<keyword evidence="4" id="KW-0158">Chromosome</keyword>
<dbReference type="PANTHER" id="PTHR14513">
    <property type="entry name" value="PROTECTION OF TELOMERES 1"/>
    <property type="match status" value="1"/>
</dbReference>
<gene>
    <name evidence="10" type="ORF">MEQU1_000820</name>
</gene>
<sequence length="707" mass="76972">MGRSRRRRAVMETRVVERANVPFPVQDTEPGPPFAGSAAQQSHPSTPMLGMDPDEYAMLGESVPLARWLSRVVRGRGAMVCTAGALSHITEVLTESTPSFQCCFDAPDGLVLPLTFGGRHAPALHQALKRHATSSPIYVFLSGYGAELQRLPIEAPRVGVVWAERIALKALVETVDASPLTLWFESDRARPTTVIIQPAEPLKLTLCSDAWFSSYAENPVDEAPPTSPPDTTKTLSPKRPAECDQVIYTPLDEIQAGQLANVMGVLVEPPIVRGTDKGADAMVRVYIRAPTQKGPVIPANLFARQLDRLPHAARAGDAILLRHVQCKEFLGRVVCVGPAFRPYSWGLCSQGTYTQLEGTHIGPEEAAALAQLTQSTEPSAPQAPLPVPPAPTMIAALRAGTTADLIVELVAVHLGRHVPDLYVTDYSHNDVLQQNEEHLQRRYGRDEASCRGRVFHVGLWGEQGALALRLHAGQFVRLGRVHVRAHAWQGLLGAMGSQSRPSDTITILEEQDVLLAPLLQRRRAWINQRAVPKRSASPVAAPPPARARVRTAEPIAHADAESNEAGALPPASLFPVAAMEPVQARRYALDSDDKIGVREILDGELPSEADLTCCVLRVVPDTDWRRLWCTQCQVLLPRDDQFCVQCADEEGTHVRPELALALDVCDPRDAPRTQRGAQHVPSLTLMGWASPPGLHVAFIDTDLSPPL</sequence>
<reference evidence="10" key="1">
    <citation type="submission" date="2023-03" db="EMBL/GenBank/DDBJ databases">
        <title>Mating type loci evolution in Malassezia.</title>
        <authorList>
            <person name="Coelho M.A."/>
        </authorList>
    </citation>
    <scope>NUCLEOTIDE SEQUENCE</scope>
    <source>
        <strain evidence="10">CBS 12830</strain>
    </source>
</reference>
<comment type="similarity">
    <text evidence="3">Belongs to the telombin family.</text>
</comment>
<keyword evidence="6" id="KW-0238">DNA-binding</keyword>
<evidence type="ECO:0000256" key="1">
    <source>
        <dbReference type="ARBA" id="ARBA00004123"/>
    </source>
</evidence>
<dbReference type="GO" id="GO:0098505">
    <property type="term" value="F:G-rich strand telomeric DNA binding"/>
    <property type="evidence" value="ECO:0007669"/>
    <property type="project" value="TreeGrafter"/>
</dbReference>
<feature type="region of interest" description="Disordered" evidence="8">
    <location>
        <begin position="23"/>
        <end position="44"/>
    </location>
</feature>
<dbReference type="PANTHER" id="PTHR14513:SF0">
    <property type="entry name" value="PROTECTION OF TELOMERES PROTEIN 1"/>
    <property type="match status" value="1"/>
</dbReference>
<dbReference type="InterPro" id="IPR032042">
    <property type="entry name" value="POT1PC"/>
</dbReference>
<evidence type="ECO:0000256" key="3">
    <source>
        <dbReference type="ARBA" id="ARBA00008442"/>
    </source>
</evidence>
<evidence type="ECO:0000259" key="9">
    <source>
        <dbReference type="Pfam" id="PF16686"/>
    </source>
</evidence>
<accession>A0AAF0ED08</accession>
<proteinExistence type="inferred from homology"/>
<evidence type="ECO:0000313" key="11">
    <source>
        <dbReference type="Proteomes" id="UP001214415"/>
    </source>
</evidence>
<dbReference type="GO" id="GO:0016233">
    <property type="term" value="P:telomere capping"/>
    <property type="evidence" value="ECO:0007669"/>
    <property type="project" value="TreeGrafter"/>
</dbReference>
<evidence type="ECO:0000256" key="7">
    <source>
        <dbReference type="ARBA" id="ARBA00023242"/>
    </source>
</evidence>
<keyword evidence="5" id="KW-0779">Telomere</keyword>
<dbReference type="Pfam" id="PF16686">
    <property type="entry name" value="POT1PC"/>
    <property type="match status" value="1"/>
</dbReference>
<evidence type="ECO:0000256" key="5">
    <source>
        <dbReference type="ARBA" id="ARBA00022895"/>
    </source>
</evidence>
<dbReference type="GO" id="GO:0000783">
    <property type="term" value="C:nuclear telomere cap complex"/>
    <property type="evidence" value="ECO:0007669"/>
    <property type="project" value="TreeGrafter"/>
</dbReference>
<protein>
    <recommendedName>
        <fullName evidence="9">Protection of telomeres protein 1 ssDNA-binding domain-containing protein</fullName>
    </recommendedName>
</protein>
<dbReference type="EMBL" id="CP119901">
    <property type="protein sequence ID" value="WFD22158.1"/>
    <property type="molecule type" value="Genomic_DNA"/>
</dbReference>
<organism evidence="10 11">
    <name type="scientific">Malassezia equina</name>
    <dbReference type="NCBI Taxonomy" id="1381935"/>
    <lineage>
        <taxon>Eukaryota</taxon>
        <taxon>Fungi</taxon>
        <taxon>Dikarya</taxon>
        <taxon>Basidiomycota</taxon>
        <taxon>Ustilaginomycotina</taxon>
        <taxon>Malasseziomycetes</taxon>
        <taxon>Malasseziales</taxon>
        <taxon>Malasseziaceae</taxon>
        <taxon>Malassezia</taxon>
    </lineage>
</organism>
<evidence type="ECO:0000313" key="10">
    <source>
        <dbReference type="EMBL" id="WFD22158.1"/>
    </source>
</evidence>
<feature type="region of interest" description="Disordered" evidence="8">
    <location>
        <begin position="218"/>
        <end position="239"/>
    </location>
</feature>
<dbReference type="GO" id="GO:0032210">
    <property type="term" value="P:regulation of telomere maintenance via telomerase"/>
    <property type="evidence" value="ECO:0007669"/>
    <property type="project" value="TreeGrafter"/>
</dbReference>
<evidence type="ECO:0000256" key="6">
    <source>
        <dbReference type="ARBA" id="ARBA00023125"/>
    </source>
</evidence>
<dbReference type="Gene3D" id="2.40.50.140">
    <property type="entry name" value="Nucleic acid-binding proteins"/>
    <property type="match status" value="2"/>
</dbReference>
<dbReference type="InterPro" id="IPR028389">
    <property type="entry name" value="POT1"/>
</dbReference>
<dbReference type="InterPro" id="IPR012340">
    <property type="entry name" value="NA-bd_OB-fold"/>
</dbReference>
<dbReference type="AlphaFoldDB" id="A0AAF0ED08"/>
<comment type="subcellular location">
    <subcellularLocation>
        <location evidence="2">Chromosome</location>
        <location evidence="2">Telomere</location>
    </subcellularLocation>
    <subcellularLocation>
        <location evidence="1">Nucleus</location>
    </subcellularLocation>
</comment>
<keyword evidence="11" id="KW-1185">Reference proteome</keyword>
<evidence type="ECO:0000256" key="2">
    <source>
        <dbReference type="ARBA" id="ARBA00004574"/>
    </source>
</evidence>
<dbReference type="Proteomes" id="UP001214415">
    <property type="component" value="Chromosome 2"/>
</dbReference>
<feature type="domain" description="Protection of telomeres protein 1 ssDNA-binding" evidence="9">
    <location>
        <begin position="396"/>
        <end position="526"/>
    </location>
</feature>
<keyword evidence="7" id="KW-0539">Nucleus</keyword>
<dbReference type="SUPFAM" id="SSF50249">
    <property type="entry name" value="Nucleic acid-binding proteins"/>
    <property type="match status" value="2"/>
</dbReference>
<evidence type="ECO:0000256" key="4">
    <source>
        <dbReference type="ARBA" id="ARBA00022454"/>
    </source>
</evidence>
<evidence type="ECO:0000256" key="8">
    <source>
        <dbReference type="SAM" id="MobiDB-lite"/>
    </source>
</evidence>
<name>A0AAF0ED08_9BASI</name>
<dbReference type="GO" id="GO:0010521">
    <property type="term" value="F:telomerase inhibitor activity"/>
    <property type="evidence" value="ECO:0007669"/>
    <property type="project" value="TreeGrafter"/>
</dbReference>